<gene>
    <name evidence="6" type="ORF">RRF57_010187</name>
</gene>
<evidence type="ECO:0000256" key="2">
    <source>
        <dbReference type="ARBA" id="ARBA00022723"/>
    </source>
</evidence>
<dbReference type="EMBL" id="JAWHQM010000042">
    <property type="protein sequence ID" value="KAK5634474.1"/>
    <property type="molecule type" value="Genomic_DNA"/>
</dbReference>
<dbReference type="Gene3D" id="3.40.440.10">
    <property type="entry name" value="Adenylosuccinate Synthetase, subunit A, domain 1"/>
    <property type="match status" value="1"/>
</dbReference>
<dbReference type="InterPro" id="IPR027417">
    <property type="entry name" value="P-loop_NTPase"/>
</dbReference>
<reference evidence="6 7" key="1">
    <citation type="submission" date="2023-10" db="EMBL/GenBank/DDBJ databases">
        <title>Draft genome sequence of Xylaria bambusicola isolate GMP-LS, the root and basal stem rot pathogen of sugarcane in Indonesia.</title>
        <authorList>
            <person name="Selvaraj P."/>
            <person name="Muralishankar V."/>
            <person name="Muruganantham S."/>
            <person name="Sp S."/>
            <person name="Haryani S."/>
            <person name="Lau K.J.X."/>
            <person name="Naqvi N.I."/>
        </authorList>
    </citation>
    <scope>NUCLEOTIDE SEQUENCE [LARGE SCALE GENOMIC DNA]</scope>
    <source>
        <strain evidence="6">GMP-LS</strain>
    </source>
</reference>
<dbReference type="PANTHER" id="PTHR11846:SF0">
    <property type="entry name" value="ADENYLOSUCCINATE SYNTHETASE"/>
    <property type="match status" value="1"/>
</dbReference>
<evidence type="ECO:0000256" key="3">
    <source>
        <dbReference type="ARBA" id="ARBA00022741"/>
    </source>
</evidence>
<evidence type="ECO:0000256" key="1">
    <source>
        <dbReference type="ARBA" id="ARBA00022598"/>
    </source>
</evidence>
<comment type="caution">
    <text evidence="6">The sequence shown here is derived from an EMBL/GenBank/DDBJ whole genome shotgun (WGS) entry which is preliminary data.</text>
</comment>
<keyword evidence="4" id="KW-0658">Purine biosynthesis</keyword>
<keyword evidence="1" id="KW-0436">Ligase</keyword>
<dbReference type="GO" id="GO:0046040">
    <property type="term" value="P:IMP metabolic process"/>
    <property type="evidence" value="ECO:0007669"/>
    <property type="project" value="TreeGrafter"/>
</dbReference>
<dbReference type="SUPFAM" id="SSF52540">
    <property type="entry name" value="P-loop containing nucleoside triphosphate hydrolases"/>
    <property type="match status" value="1"/>
</dbReference>
<accession>A0AAN7V3E0</accession>
<dbReference type="AlphaFoldDB" id="A0AAN7V3E0"/>
<keyword evidence="5" id="KW-0460">Magnesium</keyword>
<keyword evidence="2" id="KW-0479">Metal-binding</keyword>
<dbReference type="GO" id="GO:0044208">
    <property type="term" value="P:'de novo' AMP biosynthetic process"/>
    <property type="evidence" value="ECO:0007669"/>
    <property type="project" value="TreeGrafter"/>
</dbReference>
<protein>
    <submittedName>
        <fullName evidence="6">Uncharacterized protein</fullName>
    </submittedName>
</protein>
<dbReference type="GO" id="GO:0005737">
    <property type="term" value="C:cytoplasm"/>
    <property type="evidence" value="ECO:0007669"/>
    <property type="project" value="TreeGrafter"/>
</dbReference>
<dbReference type="Pfam" id="PF00709">
    <property type="entry name" value="Adenylsucc_synt"/>
    <property type="match status" value="1"/>
</dbReference>
<keyword evidence="3" id="KW-0547">Nucleotide-binding</keyword>
<dbReference type="GO" id="GO:0004019">
    <property type="term" value="F:adenylosuccinate synthase activity"/>
    <property type="evidence" value="ECO:0007669"/>
    <property type="project" value="InterPro"/>
</dbReference>
<evidence type="ECO:0000313" key="6">
    <source>
        <dbReference type="EMBL" id="KAK5634474.1"/>
    </source>
</evidence>
<evidence type="ECO:0000256" key="5">
    <source>
        <dbReference type="ARBA" id="ARBA00022842"/>
    </source>
</evidence>
<keyword evidence="7" id="KW-1185">Reference proteome</keyword>
<proteinExistence type="predicted"/>
<sequence length="181" mass="20855">MRAAFSFAHELRDAVHSKAANDVNLNFHLLPSSLMNPTHLTQTQLDEPKTSTSMQKHTTLEAFETKLRMLANLYRERFGHVLQYDSEDEIRRFREYRPKLAGFCIDAVHLVQNMQNFSSKFLVEGHSALILDVNYGMYPWLAIHPKKIDILDKFPIIKESLPQQAQAYVKLIEEHCGVSVA</sequence>
<dbReference type="GO" id="GO:0046872">
    <property type="term" value="F:metal ion binding"/>
    <property type="evidence" value="ECO:0007669"/>
    <property type="project" value="UniProtKB-KW"/>
</dbReference>
<dbReference type="PANTHER" id="PTHR11846">
    <property type="entry name" value="ADENYLOSUCCINATE SYNTHETASE"/>
    <property type="match status" value="1"/>
</dbReference>
<name>A0AAN7V3E0_9PEZI</name>
<evidence type="ECO:0000313" key="7">
    <source>
        <dbReference type="Proteomes" id="UP001305414"/>
    </source>
</evidence>
<dbReference type="Proteomes" id="UP001305414">
    <property type="component" value="Unassembled WGS sequence"/>
</dbReference>
<dbReference type="InterPro" id="IPR042109">
    <property type="entry name" value="Adenylosuccinate_synth_dom1"/>
</dbReference>
<dbReference type="InterPro" id="IPR001114">
    <property type="entry name" value="Adenylosuccinate_synthetase"/>
</dbReference>
<evidence type="ECO:0000256" key="4">
    <source>
        <dbReference type="ARBA" id="ARBA00022755"/>
    </source>
</evidence>
<organism evidence="6 7">
    <name type="scientific">Xylaria bambusicola</name>
    <dbReference type="NCBI Taxonomy" id="326684"/>
    <lineage>
        <taxon>Eukaryota</taxon>
        <taxon>Fungi</taxon>
        <taxon>Dikarya</taxon>
        <taxon>Ascomycota</taxon>
        <taxon>Pezizomycotina</taxon>
        <taxon>Sordariomycetes</taxon>
        <taxon>Xylariomycetidae</taxon>
        <taxon>Xylariales</taxon>
        <taxon>Xylariaceae</taxon>
        <taxon>Xylaria</taxon>
    </lineage>
</organism>
<dbReference type="GO" id="GO:0000166">
    <property type="term" value="F:nucleotide binding"/>
    <property type="evidence" value="ECO:0007669"/>
    <property type="project" value="UniProtKB-KW"/>
</dbReference>
<dbReference type="SMART" id="SM00788">
    <property type="entry name" value="Adenylsucc_synt"/>
    <property type="match status" value="1"/>
</dbReference>